<dbReference type="AlphaFoldDB" id="A0A3N6Q5V3"/>
<gene>
    <name evidence="3" type="primary">rlpA</name>
    <name evidence="7" type="ORF">D5R40_35440</name>
</gene>
<sequence>MKYKIWTFLTTFLIFSSVGVDYSYADTLQEDKIYQKNEPTDRSLEINDNLQKTVANRQANVFKVGEYQLNTRQGKETVTEIMAHELTGRQAATLYVRNIPVLTFLDSQDKKANNSPESNSDSSVKVATIQSSNSNQQKDPVWRASIVASQLNQLMQENPNLDITAKWDTDTESYMILVNDQKLVEIDKQTILPDTTNDLATDTLQATNRLRRQVNNAPPLKEIAGQPKPKPQPEPQKIAVRPITFQDQGWASWYGPGFHGNLSASGERYNQYAMTAAHKTLPFGTKVRVTNLNNGSSVVVRINDRGPFIRGRVIDLSAAAARILGMIQSGVAPVKVEVIDSRGS</sequence>
<dbReference type="RefSeq" id="WP_124155968.1">
    <property type="nucleotide sequence ID" value="NZ_CAWOLW010000686.1"/>
</dbReference>
<organism evidence="7 8">
    <name type="scientific">Okeania hirsuta</name>
    <dbReference type="NCBI Taxonomy" id="1458930"/>
    <lineage>
        <taxon>Bacteria</taxon>
        <taxon>Bacillati</taxon>
        <taxon>Cyanobacteriota</taxon>
        <taxon>Cyanophyceae</taxon>
        <taxon>Oscillatoriophycideae</taxon>
        <taxon>Oscillatoriales</taxon>
        <taxon>Microcoleaceae</taxon>
        <taxon>Okeania</taxon>
    </lineage>
</organism>
<name>A0A3N6Q5V3_9CYAN</name>
<dbReference type="InterPro" id="IPR036908">
    <property type="entry name" value="RlpA-like_sf"/>
</dbReference>
<dbReference type="InterPro" id="IPR009009">
    <property type="entry name" value="RlpA-like_DPBB"/>
</dbReference>
<dbReference type="Pfam" id="PF03330">
    <property type="entry name" value="DPBB_1"/>
    <property type="match status" value="1"/>
</dbReference>
<evidence type="ECO:0000313" key="7">
    <source>
        <dbReference type="EMBL" id="RQH10630.1"/>
    </source>
</evidence>
<dbReference type="NCBIfam" id="TIGR00413">
    <property type="entry name" value="rlpA"/>
    <property type="match status" value="1"/>
</dbReference>
<dbReference type="EC" id="4.2.2.-" evidence="3"/>
<evidence type="ECO:0000256" key="5">
    <source>
        <dbReference type="SAM" id="MobiDB-lite"/>
    </source>
</evidence>
<keyword evidence="2 3" id="KW-0961">Cell wall biogenesis/degradation</keyword>
<dbReference type="GO" id="GO:0000270">
    <property type="term" value="P:peptidoglycan metabolic process"/>
    <property type="evidence" value="ECO:0007669"/>
    <property type="project" value="UniProtKB-UniRule"/>
</dbReference>
<dbReference type="PANTHER" id="PTHR34183">
    <property type="entry name" value="ENDOLYTIC PEPTIDOGLYCAN TRANSGLYCOSYLASE RLPA"/>
    <property type="match status" value="1"/>
</dbReference>
<dbReference type="InterPro" id="IPR034718">
    <property type="entry name" value="RlpA"/>
</dbReference>
<comment type="similarity">
    <text evidence="3 4">Belongs to the RlpA family.</text>
</comment>
<evidence type="ECO:0000256" key="2">
    <source>
        <dbReference type="ARBA" id="ARBA00023316"/>
    </source>
</evidence>
<feature type="domain" description="RlpA-like protein double-psi beta-barrel" evidence="6">
    <location>
        <begin position="248"/>
        <end position="336"/>
    </location>
</feature>
<dbReference type="HAMAP" id="MF_02071">
    <property type="entry name" value="RlpA"/>
    <property type="match status" value="1"/>
</dbReference>
<comment type="caution">
    <text evidence="7">The sequence shown here is derived from an EMBL/GenBank/DDBJ whole genome shotgun (WGS) entry which is preliminary data.</text>
</comment>
<comment type="function">
    <text evidence="3">Lytic transglycosylase with a strong preference for naked glycan strands that lack stem peptides.</text>
</comment>
<accession>A0A3N6Q5V3</accession>
<dbReference type="OrthoDB" id="9779128at2"/>
<evidence type="ECO:0000259" key="6">
    <source>
        <dbReference type="Pfam" id="PF03330"/>
    </source>
</evidence>
<protein>
    <recommendedName>
        <fullName evidence="3">Probable endolytic peptidoglycan transglycosylase RlpA</fullName>
        <ecNumber evidence="3">4.2.2.-</ecNumber>
    </recommendedName>
</protein>
<reference evidence="7 8" key="1">
    <citation type="journal article" date="2018" name="ACS Chem. Biol.">
        <title>Ketoreductase domain dysfunction expands chemodiversity: malyngamide biosynthesis in the cyanobacterium Okeania hirsuta.</title>
        <authorList>
            <person name="Moss N.A."/>
            <person name="Leao T."/>
            <person name="Rankin M."/>
            <person name="McCullough T.M."/>
            <person name="Qu P."/>
            <person name="Korobeynikov A."/>
            <person name="Smith J.L."/>
            <person name="Gerwick L."/>
            <person name="Gerwick W.H."/>
        </authorList>
    </citation>
    <scope>NUCLEOTIDE SEQUENCE [LARGE SCALE GENOMIC DNA]</scope>
    <source>
        <strain evidence="7 8">PAB10Feb10-1</strain>
    </source>
</reference>
<dbReference type="Proteomes" id="UP000269154">
    <property type="component" value="Unassembled WGS sequence"/>
</dbReference>
<dbReference type="GO" id="GO:0008932">
    <property type="term" value="F:lytic endotransglycosylase activity"/>
    <property type="evidence" value="ECO:0007669"/>
    <property type="project" value="UniProtKB-UniRule"/>
</dbReference>
<evidence type="ECO:0000256" key="4">
    <source>
        <dbReference type="RuleBase" id="RU003495"/>
    </source>
</evidence>
<feature type="compositionally biased region" description="Polar residues" evidence="5">
    <location>
        <begin position="113"/>
        <end position="138"/>
    </location>
</feature>
<feature type="region of interest" description="Disordered" evidence="5">
    <location>
        <begin position="109"/>
        <end position="139"/>
    </location>
</feature>
<dbReference type="SUPFAM" id="SSF50685">
    <property type="entry name" value="Barwin-like endoglucanases"/>
    <property type="match status" value="1"/>
</dbReference>
<dbReference type="InterPro" id="IPR012997">
    <property type="entry name" value="RplA"/>
</dbReference>
<dbReference type="Gene3D" id="2.40.40.10">
    <property type="entry name" value="RlpA-like domain"/>
    <property type="match status" value="1"/>
</dbReference>
<keyword evidence="1 3" id="KW-0456">Lyase</keyword>
<dbReference type="CDD" id="cd22268">
    <property type="entry name" value="DPBB_RlpA-like"/>
    <property type="match status" value="1"/>
</dbReference>
<evidence type="ECO:0000256" key="3">
    <source>
        <dbReference type="HAMAP-Rule" id="MF_02071"/>
    </source>
</evidence>
<keyword evidence="8" id="KW-1185">Reference proteome</keyword>
<evidence type="ECO:0000313" key="8">
    <source>
        <dbReference type="Proteomes" id="UP000269154"/>
    </source>
</evidence>
<dbReference type="GO" id="GO:0071555">
    <property type="term" value="P:cell wall organization"/>
    <property type="evidence" value="ECO:0007669"/>
    <property type="project" value="UniProtKB-KW"/>
</dbReference>
<dbReference type="EMBL" id="RCBY01000716">
    <property type="protein sequence ID" value="RQH10630.1"/>
    <property type="molecule type" value="Genomic_DNA"/>
</dbReference>
<dbReference type="PANTHER" id="PTHR34183:SF1">
    <property type="entry name" value="ENDOLYTIC PEPTIDOGLYCAN TRANSGLYCOSYLASE RLPA"/>
    <property type="match status" value="1"/>
</dbReference>
<evidence type="ECO:0000256" key="1">
    <source>
        <dbReference type="ARBA" id="ARBA00023239"/>
    </source>
</evidence>
<proteinExistence type="inferred from homology"/>